<proteinExistence type="predicted"/>
<dbReference type="AlphaFoldDB" id="A0A6C0DQQ0"/>
<evidence type="ECO:0000313" key="4">
    <source>
        <dbReference type="EMBL" id="QHT18510.1"/>
    </source>
</evidence>
<dbReference type="InterPro" id="IPR000719">
    <property type="entry name" value="Prot_kinase_dom"/>
</dbReference>
<protein>
    <recommendedName>
        <fullName evidence="3">Protein kinase domain-containing protein</fullName>
    </recommendedName>
</protein>
<evidence type="ECO:0000259" key="3">
    <source>
        <dbReference type="PROSITE" id="PS50011"/>
    </source>
</evidence>
<dbReference type="InterPro" id="IPR017441">
    <property type="entry name" value="Protein_kinase_ATP_BS"/>
</dbReference>
<dbReference type="PROSITE" id="PS50011">
    <property type="entry name" value="PROTEIN_KINASE_DOM"/>
    <property type="match status" value="1"/>
</dbReference>
<dbReference type="Pfam" id="PF00069">
    <property type="entry name" value="Pkinase"/>
    <property type="match status" value="1"/>
</dbReference>
<dbReference type="PROSITE" id="PS00108">
    <property type="entry name" value="PROTEIN_KINASE_ST"/>
    <property type="match status" value="1"/>
</dbReference>
<dbReference type="Gene3D" id="1.10.510.10">
    <property type="entry name" value="Transferase(Phosphotransferase) domain 1"/>
    <property type="match status" value="1"/>
</dbReference>
<keyword evidence="1" id="KW-0547">Nucleotide-binding</keyword>
<dbReference type="EMBL" id="MN739657">
    <property type="protein sequence ID" value="QHT18510.1"/>
    <property type="molecule type" value="Genomic_DNA"/>
</dbReference>
<evidence type="ECO:0000256" key="1">
    <source>
        <dbReference type="ARBA" id="ARBA00022741"/>
    </source>
</evidence>
<organism evidence="4">
    <name type="scientific">viral metagenome</name>
    <dbReference type="NCBI Taxonomy" id="1070528"/>
    <lineage>
        <taxon>unclassified sequences</taxon>
        <taxon>metagenomes</taxon>
        <taxon>organismal metagenomes</taxon>
    </lineage>
</organism>
<dbReference type="InterPro" id="IPR008271">
    <property type="entry name" value="Ser/Thr_kinase_AS"/>
</dbReference>
<dbReference type="GO" id="GO:0005524">
    <property type="term" value="F:ATP binding"/>
    <property type="evidence" value="ECO:0007669"/>
    <property type="project" value="UniProtKB-KW"/>
</dbReference>
<feature type="domain" description="Protein kinase" evidence="3">
    <location>
        <begin position="37"/>
        <end position="313"/>
    </location>
</feature>
<dbReference type="PROSITE" id="PS00107">
    <property type="entry name" value="PROTEIN_KINASE_ATP"/>
    <property type="match status" value="1"/>
</dbReference>
<dbReference type="GO" id="GO:0004672">
    <property type="term" value="F:protein kinase activity"/>
    <property type="evidence" value="ECO:0007669"/>
    <property type="project" value="InterPro"/>
</dbReference>
<dbReference type="InterPro" id="IPR011009">
    <property type="entry name" value="Kinase-like_dom_sf"/>
</dbReference>
<dbReference type="SMART" id="SM00220">
    <property type="entry name" value="S_TKc"/>
    <property type="match status" value="1"/>
</dbReference>
<accession>A0A6C0DQQ0</accession>
<dbReference type="SUPFAM" id="SSF56112">
    <property type="entry name" value="Protein kinase-like (PK-like)"/>
    <property type="match status" value="1"/>
</dbReference>
<keyword evidence="2" id="KW-0067">ATP-binding</keyword>
<name>A0A6C0DQQ0_9ZZZZ</name>
<evidence type="ECO:0000256" key="2">
    <source>
        <dbReference type="ARBA" id="ARBA00022840"/>
    </source>
</evidence>
<sequence length="313" mass="35806">MPIHSWLGNPSIDKLALPICSHKGVVKDLSGTVKFLLKPKGVLGRGTFGIVEIFDRIDASTQESRVVAMKRPTHPSIDLYLEALVQKKLHTELQRYGLHTCIPEVYDIIQDSRTKDVWFTMEALDPQLLSQWCVRRSYEEAPKVFGLLLLQIALVLQVLEDVLQFDHRDLKVNNILIADTPLSIAMDWKGESKTLEFPFRVVFVDFGFSCIGGKVDVRDNSEFPPLDPCPKVGRDMFQVIVSLWSIHSFRSMIENAWGAWVRERLGRSQYIHLTENSQTLEWMYMVTDVKEFQAPLCTPFQIIQDCIQALEGI</sequence>
<reference evidence="4" key="1">
    <citation type="journal article" date="2020" name="Nature">
        <title>Giant virus diversity and host interactions through global metagenomics.</title>
        <authorList>
            <person name="Schulz F."/>
            <person name="Roux S."/>
            <person name="Paez-Espino D."/>
            <person name="Jungbluth S."/>
            <person name="Walsh D.A."/>
            <person name="Denef V.J."/>
            <person name="McMahon K.D."/>
            <person name="Konstantinidis K.T."/>
            <person name="Eloe-Fadrosh E.A."/>
            <person name="Kyrpides N.C."/>
            <person name="Woyke T."/>
        </authorList>
    </citation>
    <scope>NUCLEOTIDE SEQUENCE</scope>
    <source>
        <strain evidence="4">GVMAG-M-3300023174-46</strain>
    </source>
</reference>